<evidence type="ECO:0000256" key="2">
    <source>
        <dbReference type="ARBA" id="ARBA00022618"/>
    </source>
</evidence>
<keyword evidence="4 13" id="KW-0808">Transferase</keyword>
<dbReference type="PANTHER" id="PTHR21015:SF22">
    <property type="entry name" value="GLYCOSYLTRANSFERASE"/>
    <property type="match status" value="1"/>
</dbReference>
<sequence>MSKQKKTILIMAGGTGGHIFPALAIAKELDQHSVNIKWLGSKHGMENTLVPKHNIPLHTVSAVGLRGKNRLALIKAPFLLSLAFIQTVRVFAKVNPSVVLGMGGFASGIGGLVAWLLRVPLVIHEQNSIPGTTNKLLSKIATQTFQAFDDTFEQSTEVFTSGNPVLFKPKKNSTNNKKLNLLIVGGSLGAKPINDIVTRLNIDINIWHQTGKQHLDSVKAQYNNKNVKVVAFIDDMAKAYAWADIVLCRAGAMTISELMLSATPSILIPLPHAIDNHQFYNAKILSDHNAGILIEQKDLSLKLLEKTLLEVDNTQIQQMSDHAKQLAKPEAAKMISDYLLEIG</sequence>
<evidence type="ECO:0000256" key="8">
    <source>
        <dbReference type="ARBA" id="ARBA00023306"/>
    </source>
</evidence>
<reference evidence="13" key="1">
    <citation type="submission" date="2016-10" db="EMBL/GenBank/DDBJ databases">
        <authorList>
            <person name="de Groot N.N."/>
        </authorList>
    </citation>
    <scope>NUCLEOTIDE SEQUENCE</scope>
</reference>
<dbReference type="CDD" id="cd03785">
    <property type="entry name" value="GT28_MurG"/>
    <property type="match status" value="1"/>
</dbReference>
<feature type="domain" description="Glycosyl transferase family 28 C-terminal" evidence="12">
    <location>
        <begin position="181"/>
        <end position="333"/>
    </location>
</feature>
<dbReference type="InterPro" id="IPR004276">
    <property type="entry name" value="GlycoTrans_28_N"/>
</dbReference>
<dbReference type="GO" id="GO:0051301">
    <property type="term" value="P:cell division"/>
    <property type="evidence" value="ECO:0007669"/>
    <property type="project" value="UniProtKB-KW"/>
</dbReference>
<dbReference type="GO" id="GO:0005975">
    <property type="term" value="P:carbohydrate metabolic process"/>
    <property type="evidence" value="ECO:0007669"/>
    <property type="project" value="InterPro"/>
</dbReference>
<keyword evidence="2" id="KW-0132">Cell division</keyword>
<feature type="domain" description="Glycosyltransferase family 28 N-terminal" evidence="11">
    <location>
        <begin position="8"/>
        <end position="145"/>
    </location>
</feature>
<dbReference type="GO" id="GO:0071555">
    <property type="term" value="P:cell wall organization"/>
    <property type="evidence" value="ECO:0007669"/>
    <property type="project" value="UniProtKB-KW"/>
</dbReference>
<dbReference type="HAMAP" id="MF_00033">
    <property type="entry name" value="MurG"/>
    <property type="match status" value="1"/>
</dbReference>
<evidence type="ECO:0000256" key="9">
    <source>
        <dbReference type="ARBA" id="ARBA00023316"/>
    </source>
</evidence>
<dbReference type="GO" id="GO:0050511">
    <property type="term" value="F:undecaprenyldiphospho-muramoylpentapeptide beta-N-acetylglucosaminyltransferase activity"/>
    <property type="evidence" value="ECO:0007669"/>
    <property type="project" value="InterPro"/>
</dbReference>
<evidence type="ECO:0000256" key="1">
    <source>
        <dbReference type="ARBA" id="ARBA00022475"/>
    </source>
</evidence>
<evidence type="ECO:0000256" key="7">
    <source>
        <dbReference type="ARBA" id="ARBA00023136"/>
    </source>
</evidence>
<accession>A0A1W1DG85</accession>
<dbReference type="Gene3D" id="3.40.50.2000">
    <property type="entry name" value="Glycogen Phosphorylase B"/>
    <property type="match status" value="2"/>
</dbReference>
<dbReference type="EC" id="2.4.1.227" evidence="13"/>
<keyword evidence="1" id="KW-1003">Cell membrane</keyword>
<evidence type="ECO:0000256" key="4">
    <source>
        <dbReference type="ARBA" id="ARBA00022679"/>
    </source>
</evidence>
<keyword evidence="7 10" id="KW-0472">Membrane</keyword>
<dbReference type="Pfam" id="PF03033">
    <property type="entry name" value="Glyco_transf_28"/>
    <property type="match status" value="1"/>
</dbReference>
<dbReference type="InterPro" id="IPR006009">
    <property type="entry name" value="GlcNAc_MurG"/>
</dbReference>
<keyword evidence="10" id="KW-0812">Transmembrane</keyword>
<feature type="transmembrane region" description="Helical" evidence="10">
    <location>
        <begin position="98"/>
        <end position="117"/>
    </location>
</feature>
<evidence type="ECO:0000313" key="13">
    <source>
        <dbReference type="EMBL" id="SFV80380.1"/>
    </source>
</evidence>
<dbReference type="NCBIfam" id="TIGR01133">
    <property type="entry name" value="murG"/>
    <property type="match status" value="1"/>
</dbReference>
<organism evidence="13">
    <name type="scientific">hydrothermal vent metagenome</name>
    <dbReference type="NCBI Taxonomy" id="652676"/>
    <lineage>
        <taxon>unclassified sequences</taxon>
        <taxon>metagenomes</taxon>
        <taxon>ecological metagenomes</taxon>
    </lineage>
</organism>
<evidence type="ECO:0000259" key="12">
    <source>
        <dbReference type="Pfam" id="PF04101"/>
    </source>
</evidence>
<evidence type="ECO:0000256" key="3">
    <source>
        <dbReference type="ARBA" id="ARBA00022676"/>
    </source>
</evidence>
<dbReference type="GO" id="GO:0009252">
    <property type="term" value="P:peptidoglycan biosynthetic process"/>
    <property type="evidence" value="ECO:0007669"/>
    <property type="project" value="UniProtKB-KW"/>
</dbReference>
<dbReference type="AlphaFoldDB" id="A0A1W1DG85"/>
<keyword evidence="9" id="KW-0961">Cell wall biogenesis/degradation</keyword>
<evidence type="ECO:0000256" key="5">
    <source>
        <dbReference type="ARBA" id="ARBA00022960"/>
    </source>
</evidence>
<keyword evidence="3 13" id="KW-0328">Glycosyltransferase</keyword>
<dbReference type="GO" id="GO:0008360">
    <property type="term" value="P:regulation of cell shape"/>
    <property type="evidence" value="ECO:0007669"/>
    <property type="project" value="UniProtKB-KW"/>
</dbReference>
<evidence type="ECO:0000256" key="6">
    <source>
        <dbReference type="ARBA" id="ARBA00022984"/>
    </source>
</evidence>
<protein>
    <submittedName>
        <fullName evidence="13">UDP-N-acetylglucosamine--N-acetylmuramyl-(Pentapeptide) pyrophosphoryl-undecaprenol N-acetylglucosamine transferase</fullName>
        <ecNumber evidence="13">2.4.1.227</ecNumber>
    </submittedName>
</protein>
<gene>
    <name evidence="13" type="ORF">MNB_SUP05-12-272</name>
</gene>
<evidence type="ECO:0000259" key="11">
    <source>
        <dbReference type="Pfam" id="PF03033"/>
    </source>
</evidence>
<keyword evidence="6" id="KW-0573">Peptidoglycan synthesis</keyword>
<keyword evidence="10" id="KW-1133">Transmembrane helix</keyword>
<dbReference type="EMBL" id="FPHT01000083">
    <property type="protein sequence ID" value="SFV80380.1"/>
    <property type="molecule type" value="Genomic_DNA"/>
</dbReference>
<keyword evidence="5" id="KW-0133">Cell shape</keyword>
<dbReference type="SUPFAM" id="SSF53756">
    <property type="entry name" value="UDP-Glycosyltransferase/glycogen phosphorylase"/>
    <property type="match status" value="1"/>
</dbReference>
<evidence type="ECO:0000256" key="10">
    <source>
        <dbReference type="SAM" id="Phobius"/>
    </source>
</evidence>
<dbReference type="PANTHER" id="PTHR21015">
    <property type="entry name" value="UDP-N-ACETYLGLUCOSAMINE--N-ACETYLMURAMYL-(PENTAPEPTIDE) PYROPHOSPHORYL-UNDECAPRENOL N-ACETYLGLUCOSAMINE TRANSFERASE 1"/>
    <property type="match status" value="1"/>
</dbReference>
<dbReference type="Pfam" id="PF04101">
    <property type="entry name" value="Glyco_tran_28_C"/>
    <property type="match status" value="1"/>
</dbReference>
<proteinExistence type="inferred from homology"/>
<name>A0A1W1DG85_9ZZZZ</name>
<keyword evidence="8" id="KW-0131">Cell cycle</keyword>
<dbReference type="InterPro" id="IPR007235">
    <property type="entry name" value="Glyco_trans_28_C"/>
</dbReference>